<dbReference type="Gene3D" id="2.60.120.620">
    <property type="entry name" value="q2cbj1_9rhob like domain"/>
    <property type="match status" value="1"/>
</dbReference>
<accession>A0A1P8K6H9</accession>
<name>A0A1P8K6H9_9BURK</name>
<gene>
    <name evidence="1" type="ORF">RS694_02970</name>
</gene>
<sequence length="259" mass="29151">MNAVLSEVFEAPGYSNALTIPGDELECFRRAISRQWLGAIQRAYPQHADQFEARGIARYHELAHLVDHSRLWNKSNRCLPQEDVQALKKLNFMTDLQQEFGEFSLSSVAYDNEIVEGQEEIYWRLVRPHQAGDVGPLHADKWFHEMLGLQGRAMGQNSYTLKVWTPIYCEPGKNGLLLVPNSHKRNWKHSTTLVNGVPKPVFEDQADPVLVPTPPGNMLIFPEETLHGGAVNQGNETRVSCEITLVFKHNPALMGAGQA</sequence>
<protein>
    <recommendedName>
        <fullName evidence="3">Phytanoyl-CoA dioxygenase</fullName>
    </recommendedName>
</protein>
<dbReference type="EMBL" id="CP019239">
    <property type="protein sequence ID" value="APW41615.1"/>
    <property type="molecule type" value="Genomic_DNA"/>
</dbReference>
<reference evidence="2" key="1">
    <citation type="submission" date="2017-01" db="EMBL/GenBank/DDBJ databases">
        <authorList>
            <person name="Kim Y.J."/>
            <person name="Farh M.E.-A."/>
            <person name="Yang D.-C."/>
        </authorList>
    </citation>
    <scope>NUCLEOTIDE SEQUENCE [LARGE SCALE GENOMIC DNA]</scope>
    <source>
        <strain evidence="2">DSM 22694</strain>
    </source>
</reference>
<dbReference type="RefSeq" id="WP_029708067.1">
    <property type="nucleotide sequence ID" value="NZ_CP019239.1"/>
</dbReference>
<evidence type="ECO:0000313" key="2">
    <source>
        <dbReference type="Proteomes" id="UP000186110"/>
    </source>
</evidence>
<dbReference type="AlphaFoldDB" id="A0A1P8K6H9"/>
<evidence type="ECO:0000313" key="1">
    <source>
        <dbReference type="EMBL" id="APW41615.1"/>
    </source>
</evidence>
<dbReference type="STRING" id="1484693.RS694_02970"/>
<dbReference type="KEGG" id="rsb:RS694_02970"/>
<dbReference type="Proteomes" id="UP000186110">
    <property type="component" value="Chromosome"/>
</dbReference>
<dbReference type="SUPFAM" id="SSF51197">
    <property type="entry name" value="Clavaminate synthase-like"/>
    <property type="match status" value="1"/>
</dbReference>
<organism evidence="1 2">
    <name type="scientific">Rhodoferax saidenbachensis</name>
    <dbReference type="NCBI Taxonomy" id="1484693"/>
    <lineage>
        <taxon>Bacteria</taxon>
        <taxon>Pseudomonadati</taxon>
        <taxon>Pseudomonadota</taxon>
        <taxon>Betaproteobacteria</taxon>
        <taxon>Burkholderiales</taxon>
        <taxon>Comamonadaceae</taxon>
        <taxon>Rhodoferax</taxon>
    </lineage>
</organism>
<dbReference type="GO" id="GO:0016706">
    <property type="term" value="F:2-oxoglutarate-dependent dioxygenase activity"/>
    <property type="evidence" value="ECO:0007669"/>
    <property type="project" value="UniProtKB-ARBA"/>
</dbReference>
<keyword evidence="2" id="KW-1185">Reference proteome</keyword>
<dbReference type="Pfam" id="PF05721">
    <property type="entry name" value="PhyH"/>
    <property type="match status" value="1"/>
</dbReference>
<dbReference type="InterPro" id="IPR008775">
    <property type="entry name" value="Phytyl_CoA_dOase-like"/>
</dbReference>
<evidence type="ECO:0008006" key="3">
    <source>
        <dbReference type="Google" id="ProtNLM"/>
    </source>
</evidence>
<proteinExistence type="predicted"/>